<evidence type="ECO:0000256" key="2">
    <source>
        <dbReference type="SAM" id="SignalP"/>
    </source>
</evidence>
<feature type="compositionally biased region" description="Basic and acidic residues" evidence="1">
    <location>
        <begin position="61"/>
        <end position="79"/>
    </location>
</feature>
<feature type="signal peptide" evidence="2">
    <location>
        <begin position="1"/>
        <end position="26"/>
    </location>
</feature>
<reference evidence="3" key="1">
    <citation type="submission" date="2018-03" db="EMBL/GenBank/DDBJ databases">
        <title>Cross-interface Injection: A General Nanoliter Liquid Handling Method Applied to Single Cells Genome Amplification Automated Nanoliter Liquid Handling Applied to Single Cell Multiple Displacement Amplification.</title>
        <authorList>
            <person name="Yun J."/>
            <person name="Xu P."/>
            <person name="Xu J."/>
            <person name="Dai X."/>
            <person name="Wang Y."/>
            <person name="Zheng X."/>
            <person name="Cao C."/>
            <person name="Yi Q."/>
            <person name="Zhu Y."/>
            <person name="Wang L."/>
            <person name="Dong Z."/>
            <person name="Huang Y."/>
            <person name="Huang L."/>
            <person name="Du W."/>
        </authorList>
    </citation>
    <scope>NUCLEOTIDE SEQUENCE [LARGE SCALE GENOMIC DNA]</scope>
    <source>
        <strain evidence="3">Z-D3-2</strain>
    </source>
</reference>
<feature type="compositionally biased region" description="Polar residues" evidence="1">
    <location>
        <begin position="27"/>
        <end position="39"/>
    </location>
</feature>
<sequence>MKTQFKYWAGMFLAILLTMSYSIVNADTSRSSSTNSDKVITQPVEAKHKHPYGPLGKGPRRYMEHKTEVDQPSKPEAKAKSIRRGPPGKTPYRARRAVE</sequence>
<dbReference type="EMBL" id="PYVN01000022">
    <property type="protein sequence ID" value="PTB86327.1"/>
    <property type="molecule type" value="Genomic_DNA"/>
</dbReference>
<keyword evidence="2" id="KW-0732">Signal</keyword>
<evidence type="ECO:0000313" key="3">
    <source>
        <dbReference type="EMBL" id="PTB86327.1"/>
    </source>
</evidence>
<gene>
    <name evidence="3" type="ORF">C9940_02850</name>
</gene>
<organism evidence="3">
    <name type="scientific">Pseudidiomarina aestuarii</name>
    <dbReference type="NCBI Taxonomy" id="624146"/>
    <lineage>
        <taxon>Bacteria</taxon>
        <taxon>Pseudomonadati</taxon>
        <taxon>Pseudomonadota</taxon>
        <taxon>Gammaproteobacteria</taxon>
        <taxon>Alteromonadales</taxon>
        <taxon>Idiomarinaceae</taxon>
        <taxon>Pseudidiomarina</taxon>
    </lineage>
</organism>
<feature type="chain" id="PRO_5015451153" evidence="2">
    <location>
        <begin position="27"/>
        <end position="99"/>
    </location>
</feature>
<accession>A0A2T4CXN8</accession>
<dbReference type="AlphaFoldDB" id="A0A2T4CXN8"/>
<comment type="caution">
    <text evidence="3">The sequence shown here is derived from an EMBL/GenBank/DDBJ whole genome shotgun (WGS) entry which is preliminary data.</text>
</comment>
<protein>
    <submittedName>
        <fullName evidence="3">Uncharacterized protein</fullName>
    </submittedName>
</protein>
<feature type="region of interest" description="Disordered" evidence="1">
    <location>
        <begin position="27"/>
        <end position="99"/>
    </location>
</feature>
<proteinExistence type="predicted"/>
<evidence type="ECO:0000256" key="1">
    <source>
        <dbReference type="SAM" id="MobiDB-lite"/>
    </source>
</evidence>
<name>A0A2T4CXN8_9GAMM</name>